<dbReference type="InParanoid" id="A0A1E7EJW7"/>
<evidence type="ECO:0000313" key="3">
    <source>
        <dbReference type="Proteomes" id="UP000095751"/>
    </source>
</evidence>
<keyword evidence="3" id="KW-1185">Reference proteome</keyword>
<organism evidence="2 3">
    <name type="scientific">Fragilariopsis cylindrus CCMP1102</name>
    <dbReference type="NCBI Taxonomy" id="635003"/>
    <lineage>
        <taxon>Eukaryota</taxon>
        <taxon>Sar</taxon>
        <taxon>Stramenopiles</taxon>
        <taxon>Ochrophyta</taxon>
        <taxon>Bacillariophyta</taxon>
        <taxon>Bacillariophyceae</taxon>
        <taxon>Bacillariophycidae</taxon>
        <taxon>Bacillariales</taxon>
        <taxon>Bacillariaceae</taxon>
        <taxon>Fragilariopsis</taxon>
    </lineage>
</organism>
<dbReference type="OrthoDB" id="47423at2759"/>
<gene>
    <name evidence="2" type="ORF">FRACYDRAFT_256000</name>
</gene>
<protein>
    <submittedName>
        <fullName evidence="2">Uncharacterized protein</fullName>
    </submittedName>
</protein>
<dbReference type="AlphaFoldDB" id="A0A1E7EJW7"/>
<feature type="compositionally biased region" description="Basic and acidic residues" evidence="1">
    <location>
        <begin position="1"/>
        <end position="16"/>
    </location>
</feature>
<accession>A0A1E7EJW7</accession>
<feature type="region of interest" description="Disordered" evidence="1">
    <location>
        <begin position="1"/>
        <end position="22"/>
    </location>
</feature>
<reference evidence="2 3" key="1">
    <citation type="submission" date="2016-09" db="EMBL/GenBank/DDBJ databases">
        <title>Extensive genetic diversity and differential bi-allelic expression allows diatom success in the polar Southern Ocean.</title>
        <authorList>
            <consortium name="DOE Joint Genome Institute"/>
            <person name="Mock T."/>
            <person name="Otillar R.P."/>
            <person name="Strauss J."/>
            <person name="Dupont C."/>
            <person name="Frickenhaus S."/>
            <person name="Maumus F."/>
            <person name="Mcmullan M."/>
            <person name="Sanges R."/>
            <person name="Schmutz J."/>
            <person name="Toseland A."/>
            <person name="Valas R."/>
            <person name="Veluchamy A."/>
            <person name="Ward B.J."/>
            <person name="Allen A."/>
            <person name="Barry K."/>
            <person name="Falciatore A."/>
            <person name="Ferrante M."/>
            <person name="Fortunato A.E."/>
            <person name="Gloeckner G."/>
            <person name="Gruber A."/>
            <person name="Hipkin R."/>
            <person name="Janech M."/>
            <person name="Kroth P."/>
            <person name="Leese F."/>
            <person name="Lindquist E."/>
            <person name="Lyon B.R."/>
            <person name="Martin J."/>
            <person name="Mayer C."/>
            <person name="Parker M."/>
            <person name="Quesneville H."/>
            <person name="Raymond J."/>
            <person name="Uhlig C."/>
            <person name="Valentin K.U."/>
            <person name="Worden A.Z."/>
            <person name="Armbrust E.V."/>
            <person name="Bowler C."/>
            <person name="Green B."/>
            <person name="Moulton V."/>
            <person name="Van Oosterhout C."/>
            <person name="Grigoriev I."/>
        </authorList>
    </citation>
    <scope>NUCLEOTIDE SEQUENCE [LARGE SCALE GENOMIC DNA]</scope>
    <source>
        <strain evidence="2 3">CCMP1102</strain>
    </source>
</reference>
<evidence type="ECO:0000256" key="1">
    <source>
        <dbReference type="SAM" id="MobiDB-lite"/>
    </source>
</evidence>
<proteinExistence type="predicted"/>
<evidence type="ECO:0000313" key="2">
    <source>
        <dbReference type="EMBL" id="OEU06172.1"/>
    </source>
</evidence>
<dbReference type="KEGG" id="fcy:FRACYDRAFT_256000"/>
<name>A0A1E7EJW7_9STRA</name>
<dbReference type="Proteomes" id="UP000095751">
    <property type="component" value="Unassembled WGS sequence"/>
</dbReference>
<dbReference type="EMBL" id="KV784423">
    <property type="protein sequence ID" value="OEU06172.1"/>
    <property type="molecule type" value="Genomic_DNA"/>
</dbReference>
<sequence length="407" mass="46851">MASTTKETEVKEKVETETEPTGKSIGEIIEVKENRSANVTEKAVREIQLVLPSTEIEWIRNRNQAYGVQFKDRVNNRPRNERWQKAANDPHRFDYNASTGFTKYQEDKDGPWLDFMIAANVAPMKVKDFCVSQMHALYDTYTKLPEKFPEMLMDRTTYPRTKLIIGIRHPVSWFISFMNMGGVGDLYSRMEICPHLADPITGLPGGVATENSRTNKDREVCIGECRCNIPVCFHRARLHLPIARLGKTALTSVERDLIAPDDPDGGVNLFNGRIRNPIFVYDLTQMKQDSYWDEVAKFLGLSYIPNENYHSSKGAKHNKTLCTEYYDEFRSKMMAHSYNMSIWLEEYLLPVAVDGERPDVTIANPDEFRSIMESYKYDPCNRLIRRKSDGEYILDPSIGNGNHDDQF</sequence>